<organism evidence="2 3">
    <name type="scientific">Diplodia seriata</name>
    <dbReference type="NCBI Taxonomy" id="420778"/>
    <lineage>
        <taxon>Eukaryota</taxon>
        <taxon>Fungi</taxon>
        <taxon>Dikarya</taxon>
        <taxon>Ascomycota</taxon>
        <taxon>Pezizomycotina</taxon>
        <taxon>Dothideomycetes</taxon>
        <taxon>Dothideomycetes incertae sedis</taxon>
        <taxon>Botryosphaeriales</taxon>
        <taxon>Botryosphaeriaceae</taxon>
        <taxon>Diplodia</taxon>
    </lineage>
</organism>
<feature type="compositionally biased region" description="Basic and acidic residues" evidence="1">
    <location>
        <begin position="17"/>
        <end position="37"/>
    </location>
</feature>
<dbReference type="GeneID" id="92007480"/>
<keyword evidence="3" id="KW-1185">Reference proteome</keyword>
<sequence length="284" mass="30837">MLPITKKRPQAGKGSLTRKDSSDFGADAKSKEDDRVTESQTFRRAAKTVDASSAEDSFFTQFRNGLDTDKCKLLSTVEKRQQDAIDEDAVFRRQLRTPIAGALRPRITSAQVNPTQLTAGKAPEAAAASTAAAACPVAASGTRILQLSKQLLASYEEAAKAVDVWSDMLEDDGGRLGDGWPKDVEKLRGLLDIGYRKAQDDVFRVLQGSDGDGGSEDRDSGGVGRGKKDAQELAAKEGPRADVFFGADRDKREERERFNVTQSLCEASRGVLRLSRNLPSELLE</sequence>
<feature type="region of interest" description="Disordered" evidence="1">
    <location>
        <begin position="206"/>
        <end position="248"/>
    </location>
</feature>
<dbReference type="EMBL" id="JAJVCZ030000003">
    <property type="protein sequence ID" value="KAL0261960.1"/>
    <property type="molecule type" value="Genomic_DNA"/>
</dbReference>
<dbReference type="Proteomes" id="UP001430584">
    <property type="component" value="Unassembled WGS sequence"/>
</dbReference>
<proteinExistence type="predicted"/>
<evidence type="ECO:0000313" key="2">
    <source>
        <dbReference type="EMBL" id="KAL0261960.1"/>
    </source>
</evidence>
<evidence type="ECO:0000313" key="3">
    <source>
        <dbReference type="Proteomes" id="UP001430584"/>
    </source>
</evidence>
<reference evidence="2 3" key="1">
    <citation type="submission" date="2024-02" db="EMBL/GenBank/DDBJ databases">
        <title>De novo assembly and annotation of 12 fungi associated with fruit tree decline syndrome in Ontario, Canada.</title>
        <authorList>
            <person name="Sulman M."/>
            <person name="Ellouze W."/>
            <person name="Ilyukhin E."/>
        </authorList>
    </citation>
    <scope>NUCLEOTIDE SEQUENCE [LARGE SCALE GENOMIC DNA]</scope>
    <source>
        <strain evidence="2 3">FDS-637</strain>
    </source>
</reference>
<dbReference type="RefSeq" id="XP_066634989.1">
    <property type="nucleotide sequence ID" value="XM_066774870.1"/>
</dbReference>
<evidence type="ECO:0000256" key="1">
    <source>
        <dbReference type="SAM" id="MobiDB-lite"/>
    </source>
</evidence>
<feature type="compositionally biased region" description="Basic residues" evidence="1">
    <location>
        <begin position="1"/>
        <end position="10"/>
    </location>
</feature>
<feature type="region of interest" description="Disordered" evidence="1">
    <location>
        <begin position="1"/>
        <end position="47"/>
    </location>
</feature>
<name>A0ABR3CP18_9PEZI</name>
<comment type="caution">
    <text evidence="2">The sequence shown here is derived from an EMBL/GenBank/DDBJ whole genome shotgun (WGS) entry which is preliminary data.</text>
</comment>
<gene>
    <name evidence="2" type="ORF">SLS55_003395</name>
</gene>
<accession>A0ABR3CP18</accession>
<protein>
    <submittedName>
        <fullName evidence="2">Uncharacterized protein</fullName>
    </submittedName>
</protein>
<feature type="compositionally biased region" description="Basic and acidic residues" evidence="1">
    <location>
        <begin position="215"/>
        <end position="240"/>
    </location>
</feature>